<dbReference type="RefSeq" id="WP_253446168.1">
    <property type="nucleotide sequence ID" value="NZ_JALJYF010000001.1"/>
</dbReference>
<evidence type="ECO:0000256" key="5">
    <source>
        <dbReference type="RuleBase" id="RU004478"/>
    </source>
</evidence>
<dbReference type="Gene3D" id="3.90.20.20">
    <property type="match status" value="1"/>
</dbReference>
<comment type="caution">
    <text evidence="7">The sequence shown here is derived from an EMBL/GenBank/DDBJ whole genome shotgun (WGS) entry which is preliminary data.</text>
</comment>
<keyword evidence="3 4" id="KW-0346">Stress response</keyword>
<dbReference type="HAMAP" id="MF_01151">
    <property type="entry name" value="GrpE"/>
    <property type="match status" value="1"/>
</dbReference>
<dbReference type="InterPro" id="IPR013805">
    <property type="entry name" value="GrpE_CC"/>
</dbReference>
<dbReference type="PRINTS" id="PR00773">
    <property type="entry name" value="GRPEPROTEIN"/>
</dbReference>
<keyword evidence="2 3" id="KW-0143">Chaperone</keyword>
<comment type="subcellular location">
    <subcellularLocation>
        <location evidence="3">Cytoplasm</location>
    </subcellularLocation>
</comment>
<keyword evidence="3" id="KW-0963">Cytoplasm</keyword>
<comment type="function">
    <text evidence="3 4">Participates actively in the response to hyperosmotic and heat shock by preventing the aggregation of stress-denatured proteins, in association with DnaK and GrpE. It is the nucleotide exchange factor for DnaK and may function as a thermosensor. Unfolded proteins bind initially to DnaJ; upon interaction with the DnaJ-bound protein, DnaK hydrolyzes its bound ATP, resulting in the formation of a stable complex. GrpE releases ADP from DnaK; ATP binding to DnaK triggers the release of the substrate protein, thus completing the reaction cycle. Several rounds of ATP-dependent interactions between DnaJ, DnaK and GrpE are required for fully efficient folding.</text>
</comment>
<accession>A0ABT1G9M6</accession>
<dbReference type="NCBIfam" id="NF010737">
    <property type="entry name" value="PRK14139.1"/>
    <property type="match status" value="1"/>
</dbReference>
<dbReference type="SUPFAM" id="SSF58014">
    <property type="entry name" value="Coiled-coil domain of nucleotide exchange factor GrpE"/>
    <property type="match status" value="1"/>
</dbReference>
<comment type="subunit">
    <text evidence="3">Homodimer.</text>
</comment>
<proteinExistence type="inferred from homology"/>
<feature type="compositionally biased region" description="Acidic residues" evidence="6">
    <location>
        <begin position="26"/>
        <end position="35"/>
    </location>
</feature>
<dbReference type="EMBL" id="JALJYF010000001">
    <property type="protein sequence ID" value="MCP1726998.1"/>
    <property type="molecule type" value="Genomic_DNA"/>
</dbReference>
<feature type="region of interest" description="Disordered" evidence="6">
    <location>
        <begin position="1"/>
        <end position="42"/>
    </location>
</feature>
<evidence type="ECO:0000313" key="8">
    <source>
        <dbReference type="Proteomes" id="UP001523550"/>
    </source>
</evidence>
<name>A0ABT1G9M6_9GAMM</name>
<comment type="similarity">
    <text evidence="1 3 5">Belongs to the GrpE family.</text>
</comment>
<keyword evidence="8" id="KW-1185">Reference proteome</keyword>
<reference evidence="7 8" key="1">
    <citation type="submission" date="2022-03" db="EMBL/GenBank/DDBJ databases">
        <title>Genomic Encyclopedia of Type Strains, Phase III (KMG-III): the genomes of soil and plant-associated and newly described type strains.</title>
        <authorList>
            <person name="Whitman W."/>
        </authorList>
    </citation>
    <scope>NUCLEOTIDE SEQUENCE [LARGE SCALE GENOMIC DNA]</scope>
    <source>
        <strain evidence="7 8">BSker1</strain>
    </source>
</reference>
<dbReference type="NCBIfam" id="NF010738">
    <property type="entry name" value="PRK14140.1"/>
    <property type="match status" value="1"/>
</dbReference>
<dbReference type="PROSITE" id="PS01071">
    <property type="entry name" value="GRPE"/>
    <property type="match status" value="1"/>
</dbReference>
<evidence type="ECO:0000256" key="2">
    <source>
        <dbReference type="ARBA" id="ARBA00023186"/>
    </source>
</evidence>
<protein>
    <recommendedName>
        <fullName evidence="3 4">Protein GrpE</fullName>
    </recommendedName>
    <alternativeName>
        <fullName evidence="3">HSP-70 cofactor</fullName>
    </alternativeName>
</protein>
<evidence type="ECO:0000256" key="1">
    <source>
        <dbReference type="ARBA" id="ARBA00009054"/>
    </source>
</evidence>
<dbReference type="Pfam" id="PF01025">
    <property type="entry name" value="GrpE"/>
    <property type="match status" value="1"/>
</dbReference>
<dbReference type="Proteomes" id="UP001523550">
    <property type="component" value="Unassembled WGS sequence"/>
</dbReference>
<evidence type="ECO:0000256" key="4">
    <source>
        <dbReference type="RuleBase" id="RU000639"/>
    </source>
</evidence>
<evidence type="ECO:0000256" key="3">
    <source>
        <dbReference type="HAMAP-Rule" id="MF_01151"/>
    </source>
</evidence>
<dbReference type="NCBIfam" id="NF010748">
    <property type="entry name" value="PRK14150.1"/>
    <property type="match status" value="1"/>
</dbReference>
<dbReference type="PANTHER" id="PTHR21237">
    <property type="entry name" value="GRPE PROTEIN"/>
    <property type="match status" value="1"/>
</dbReference>
<dbReference type="SUPFAM" id="SSF51064">
    <property type="entry name" value="Head domain of nucleotide exchange factor GrpE"/>
    <property type="match status" value="1"/>
</dbReference>
<dbReference type="InterPro" id="IPR000740">
    <property type="entry name" value="GrpE"/>
</dbReference>
<organism evidence="7 8">
    <name type="scientific">Natronospira proteinivora</name>
    <dbReference type="NCBI Taxonomy" id="1807133"/>
    <lineage>
        <taxon>Bacteria</taxon>
        <taxon>Pseudomonadati</taxon>
        <taxon>Pseudomonadota</taxon>
        <taxon>Gammaproteobacteria</taxon>
        <taxon>Natronospirales</taxon>
        <taxon>Natronospiraceae</taxon>
        <taxon>Natronospira</taxon>
    </lineage>
</organism>
<evidence type="ECO:0000256" key="6">
    <source>
        <dbReference type="SAM" id="MobiDB-lite"/>
    </source>
</evidence>
<dbReference type="CDD" id="cd00446">
    <property type="entry name" value="GrpE"/>
    <property type="match status" value="1"/>
</dbReference>
<dbReference type="PANTHER" id="PTHR21237:SF23">
    <property type="entry name" value="GRPE PROTEIN HOMOLOG, MITOCHONDRIAL"/>
    <property type="match status" value="1"/>
</dbReference>
<gene>
    <name evidence="3" type="primary">grpE</name>
    <name evidence="7" type="ORF">J2T60_000963</name>
</gene>
<dbReference type="InterPro" id="IPR009012">
    <property type="entry name" value="GrpE_head"/>
</dbReference>
<feature type="compositionally biased region" description="Basic and acidic residues" evidence="6">
    <location>
        <begin position="1"/>
        <end position="14"/>
    </location>
</feature>
<evidence type="ECO:0000313" key="7">
    <source>
        <dbReference type="EMBL" id="MCP1726998.1"/>
    </source>
</evidence>
<dbReference type="Gene3D" id="2.30.22.10">
    <property type="entry name" value="Head domain of nucleotide exchange factor GrpE"/>
    <property type="match status" value="1"/>
</dbReference>
<sequence>MSEQDTQAREHAEQDVNEQETNQSAESEDKDQDEVEQLREELEAAKAEQLRILAEMENVRKRARRDVENAHKFAVEKLAEELLMVKDSLEMGLKAAEDEEPNVEQLKEGKEMTLRQLSGVMERAGVAELDPQGEPFNPEFHEAMTMQETSEQDPDTVVTVIQKGYLLKGRLLRPARVIVAKAPENDS</sequence>